<reference evidence="1 2" key="1">
    <citation type="submission" date="2021-02" db="EMBL/GenBank/DDBJ databases">
        <title>Complete Genome Sequence of Arcanobacterium phocisimile strain DSM 26142T from a harbour seal.</title>
        <authorList>
            <person name="Borowiak M."/>
            <person name="Alssahen M."/>
            <person name="Malorny B."/>
            <person name="Laemmler C."/>
            <person name="Siebert U."/>
            <person name="Ploetz M."/>
            <person name="Abdulmawjood A."/>
        </authorList>
    </citation>
    <scope>NUCLEOTIDE SEQUENCE [LARGE SCALE GENOMIC DNA]</scope>
    <source>
        <strain evidence="1 2">DSM 26142</strain>
    </source>
</reference>
<gene>
    <name evidence="1" type="ORF">JTE88_02555</name>
</gene>
<evidence type="ECO:0008006" key="3">
    <source>
        <dbReference type="Google" id="ProtNLM"/>
    </source>
</evidence>
<dbReference type="Proteomes" id="UP000602653">
    <property type="component" value="Chromosome"/>
</dbReference>
<accession>A0ABX7IMS2</accession>
<evidence type="ECO:0000313" key="1">
    <source>
        <dbReference type="EMBL" id="QRV03083.1"/>
    </source>
</evidence>
<keyword evidence="2" id="KW-1185">Reference proteome</keyword>
<name>A0ABX7IMS2_9ACTO</name>
<organism evidence="1 2">
    <name type="scientific">Arcanobacterium phocisimile</name>
    <dbReference type="NCBI Taxonomy" id="1302235"/>
    <lineage>
        <taxon>Bacteria</taxon>
        <taxon>Bacillati</taxon>
        <taxon>Actinomycetota</taxon>
        <taxon>Actinomycetes</taxon>
        <taxon>Actinomycetales</taxon>
        <taxon>Actinomycetaceae</taxon>
        <taxon>Arcanobacterium</taxon>
    </lineage>
</organism>
<proteinExistence type="predicted"/>
<protein>
    <recommendedName>
        <fullName evidence="3">Transposase</fullName>
    </recommendedName>
</protein>
<evidence type="ECO:0000313" key="2">
    <source>
        <dbReference type="Proteomes" id="UP000602653"/>
    </source>
</evidence>
<dbReference type="EMBL" id="CP070228">
    <property type="protein sequence ID" value="QRV03083.1"/>
    <property type="molecule type" value="Genomic_DNA"/>
</dbReference>
<dbReference type="RefSeq" id="WP_204425858.1">
    <property type="nucleotide sequence ID" value="NZ_CP070228.1"/>
</dbReference>
<sequence length="49" mass="5927">MGFLDWRRGSATRTARRRSYDHWLHLCRLENDTGIHLYAIDVATHHTYR</sequence>